<dbReference type="OrthoDB" id="5341924at2759"/>
<sequence length="998" mass="111491">MSAAHTCFRSALTQAFRPSSCGHAASCSVAAFLVPALGRPSPRPFSSGKRRANETRPSSSTSQEQTQDVAEHGFPPKPPREHIQSRIPYPRSEARGDIEAWLTIVELYLPAHLRREPLESPDASPTVTSLDLAIVLNKAQDASLDMLGHLGLVEGRWQTVVWMVKKLAEDGLRSIEPAVQLEKIANAVWRGSEHRTLKGLTDGPLCLEPTPPSRKPKLTLDALTSAPDSINLRHTTVKRALGQLWRSLGTMILAAAERGNTDDDSIMPHVLEMIAYLHHLGFMPDSVYTYRPHEDKHALQQPPTLHMLSSKILTALSDASWKAHEASVKTAKDRANAQYFLGHEIPGSRYKVHVTEVAPELWLELVLWSCLHGGWILDGTAILERLAAKQGAQGWALISWREILEAERKKVSAPPRAWSLFPMNGNASANAEDRARTRRTISGEIVTAFVDGLVNQMRLGVGSRGADPEIIVASIKALKGFLDMNNLSLGSSAWDSIMTRLLESGGFVPEKRPELLLQIFELAPGFGVEVGAANASASSGTEVPYFFEPTTVPLSLLHRAMRAFMGNGDIKGAMTTFTLLQQHTDDNKQKSVQQFFEFLRNSPQSRKDEPFTSRLPPVDFPAFDTKLPIPLLAQLLDLATETKLYDLGRWLLFSDDLDGPLIGPELYSHRNIAASIVRFGTLAGENDLVLKIINKVGTWNDKYKQQRMPAEILIALLCCQLKLRRWDSVRGIQRYVEETMTFRPRPVILSTFAAELLRTSDGPDDAKAQAQEAFTSILFGWENLILNNIRNELYCILSVMSTVDVEWKEYCSRFLAFSSRQAVKLATDDFNRVLGGVLDGYGSTKGKDIVEEWCYKPPRTFEPYRAPGGLPTMPQYRVTKGKEYEDRPEDIELIQDSGARLILQGRVYPNRQTIWAILRKVQEEVDQWRQQDEELTEATRAEVRVTLKWAARLLYYLGFDYEDIIRDLGSLAELAELEAPAAPRDSGPIQSAELEQHV</sequence>
<evidence type="ECO:0000256" key="1">
    <source>
        <dbReference type="SAM" id="MobiDB-lite"/>
    </source>
</evidence>
<name>A0A6A5T691_9PLEO</name>
<accession>A0A6A5T691</accession>
<feature type="region of interest" description="Disordered" evidence="1">
    <location>
        <begin position="40"/>
        <end position="89"/>
    </location>
</feature>
<evidence type="ECO:0000313" key="2">
    <source>
        <dbReference type="EMBL" id="KAF1947624.1"/>
    </source>
</evidence>
<dbReference type="Proteomes" id="UP000800038">
    <property type="component" value="Unassembled WGS sequence"/>
</dbReference>
<organism evidence="2 3">
    <name type="scientific">Clathrospora elynae</name>
    <dbReference type="NCBI Taxonomy" id="706981"/>
    <lineage>
        <taxon>Eukaryota</taxon>
        <taxon>Fungi</taxon>
        <taxon>Dikarya</taxon>
        <taxon>Ascomycota</taxon>
        <taxon>Pezizomycotina</taxon>
        <taxon>Dothideomycetes</taxon>
        <taxon>Pleosporomycetidae</taxon>
        <taxon>Pleosporales</taxon>
        <taxon>Diademaceae</taxon>
        <taxon>Clathrospora</taxon>
    </lineage>
</organism>
<dbReference type="EMBL" id="ML975997">
    <property type="protein sequence ID" value="KAF1947624.1"/>
    <property type="molecule type" value="Genomic_DNA"/>
</dbReference>
<reference evidence="2" key="1">
    <citation type="journal article" date="2020" name="Stud. Mycol.">
        <title>101 Dothideomycetes genomes: a test case for predicting lifestyles and emergence of pathogens.</title>
        <authorList>
            <person name="Haridas S."/>
            <person name="Albert R."/>
            <person name="Binder M."/>
            <person name="Bloem J."/>
            <person name="Labutti K."/>
            <person name="Salamov A."/>
            <person name="Andreopoulos B."/>
            <person name="Baker S."/>
            <person name="Barry K."/>
            <person name="Bills G."/>
            <person name="Bluhm B."/>
            <person name="Cannon C."/>
            <person name="Castanera R."/>
            <person name="Culley D."/>
            <person name="Daum C."/>
            <person name="Ezra D."/>
            <person name="Gonzalez J."/>
            <person name="Henrissat B."/>
            <person name="Kuo A."/>
            <person name="Liang C."/>
            <person name="Lipzen A."/>
            <person name="Lutzoni F."/>
            <person name="Magnuson J."/>
            <person name="Mondo S."/>
            <person name="Nolan M."/>
            <person name="Ohm R."/>
            <person name="Pangilinan J."/>
            <person name="Park H.-J."/>
            <person name="Ramirez L."/>
            <person name="Alfaro M."/>
            <person name="Sun H."/>
            <person name="Tritt A."/>
            <person name="Yoshinaga Y."/>
            <person name="Zwiers L.-H."/>
            <person name="Turgeon B."/>
            <person name="Goodwin S."/>
            <person name="Spatafora J."/>
            <person name="Crous P."/>
            <person name="Grigoriev I."/>
        </authorList>
    </citation>
    <scope>NUCLEOTIDE SEQUENCE</scope>
    <source>
        <strain evidence="2">CBS 161.51</strain>
    </source>
</reference>
<keyword evidence="3" id="KW-1185">Reference proteome</keyword>
<gene>
    <name evidence="2" type="ORF">EJ02DRAFT_449104</name>
</gene>
<dbReference type="AlphaFoldDB" id="A0A6A5T691"/>
<protein>
    <submittedName>
        <fullName evidence="2">Uncharacterized protein</fullName>
    </submittedName>
</protein>
<feature type="compositionally biased region" description="Polar residues" evidence="1">
    <location>
        <begin position="55"/>
        <end position="68"/>
    </location>
</feature>
<evidence type="ECO:0000313" key="3">
    <source>
        <dbReference type="Proteomes" id="UP000800038"/>
    </source>
</evidence>
<proteinExistence type="predicted"/>